<comment type="caution">
    <text evidence="1">The sequence shown here is derived from an EMBL/GenBank/DDBJ whole genome shotgun (WGS) entry which is preliminary data.</text>
</comment>
<dbReference type="EMBL" id="VSSQ01014293">
    <property type="protein sequence ID" value="MPM53345.1"/>
    <property type="molecule type" value="Genomic_DNA"/>
</dbReference>
<organism evidence="1">
    <name type="scientific">bioreactor metagenome</name>
    <dbReference type="NCBI Taxonomy" id="1076179"/>
    <lineage>
        <taxon>unclassified sequences</taxon>
        <taxon>metagenomes</taxon>
        <taxon>ecological metagenomes</taxon>
    </lineage>
</organism>
<sequence>MHEINKVGTPERTVHFSFSIKERVISVLNLLTKTMEHPLLTAAIVQAMLPKQ</sequence>
<reference evidence="1" key="1">
    <citation type="submission" date="2019-08" db="EMBL/GenBank/DDBJ databases">
        <authorList>
            <person name="Kucharzyk K."/>
            <person name="Murdoch R.W."/>
            <person name="Higgins S."/>
            <person name="Loffler F."/>
        </authorList>
    </citation>
    <scope>NUCLEOTIDE SEQUENCE</scope>
</reference>
<name>A0A645AJE6_9ZZZZ</name>
<accession>A0A645AJE6</accession>
<protein>
    <submittedName>
        <fullName evidence="1">Uncharacterized protein</fullName>
    </submittedName>
</protein>
<gene>
    <name evidence="1" type="ORF">SDC9_100112</name>
</gene>
<dbReference type="AlphaFoldDB" id="A0A645AJE6"/>
<proteinExistence type="predicted"/>
<evidence type="ECO:0000313" key="1">
    <source>
        <dbReference type="EMBL" id="MPM53345.1"/>
    </source>
</evidence>